<evidence type="ECO:0000313" key="3">
    <source>
        <dbReference type="Proteomes" id="UP001268577"/>
    </source>
</evidence>
<dbReference type="InterPro" id="IPR001387">
    <property type="entry name" value="Cro/C1-type_HTH"/>
</dbReference>
<sequence>MTYKVKFNIKVLAEKHNISLRELARLSNIEPSIINKMANNKRNSIYLEHIERIAETLDIKDLSEIIYLEQETDAK</sequence>
<evidence type="ECO:0000259" key="1">
    <source>
        <dbReference type="PROSITE" id="PS50943"/>
    </source>
</evidence>
<dbReference type="Pfam" id="PF13443">
    <property type="entry name" value="HTH_26"/>
    <property type="match status" value="1"/>
</dbReference>
<dbReference type="SMART" id="SM00530">
    <property type="entry name" value="HTH_XRE"/>
    <property type="match status" value="1"/>
</dbReference>
<accession>A0AAW8UBR2</accession>
<comment type="caution">
    <text evidence="2">The sequence shown here is derived from an EMBL/GenBank/DDBJ whole genome shotgun (WGS) entry which is preliminary data.</text>
</comment>
<name>A0AAW8UBR2_9ENTE</name>
<protein>
    <submittedName>
        <fullName evidence="2">Helix-turn-helix transcriptional regulator</fullName>
    </submittedName>
</protein>
<dbReference type="Proteomes" id="UP001268577">
    <property type="component" value="Unassembled WGS sequence"/>
</dbReference>
<dbReference type="Gene3D" id="1.10.260.40">
    <property type="entry name" value="lambda repressor-like DNA-binding domains"/>
    <property type="match status" value="1"/>
</dbReference>
<dbReference type="EMBL" id="JARQBZ010000018">
    <property type="protein sequence ID" value="MDT2834398.1"/>
    <property type="molecule type" value="Genomic_DNA"/>
</dbReference>
<gene>
    <name evidence="2" type="ORF">P7H70_10155</name>
</gene>
<dbReference type="PROSITE" id="PS50943">
    <property type="entry name" value="HTH_CROC1"/>
    <property type="match status" value="1"/>
</dbReference>
<dbReference type="AlphaFoldDB" id="A0AAW8UBR2"/>
<organism evidence="2 3">
    <name type="scientific">Vagococcus carniphilus</name>
    <dbReference type="NCBI Taxonomy" id="218144"/>
    <lineage>
        <taxon>Bacteria</taxon>
        <taxon>Bacillati</taxon>
        <taxon>Bacillota</taxon>
        <taxon>Bacilli</taxon>
        <taxon>Lactobacillales</taxon>
        <taxon>Enterococcaceae</taxon>
        <taxon>Vagococcus</taxon>
    </lineage>
</organism>
<dbReference type="CDD" id="cd00093">
    <property type="entry name" value="HTH_XRE"/>
    <property type="match status" value="1"/>
</dbReference>
<dbReference type="InterPro" id="IPR010982">
    <property type="entry name" value="Lambda_DNA-bd_dom_sf"/>
</dbReference>
<dbReference type="SUPFAM" id="SSF47413">
    <property type="entry name" value="lambda repressor-like DNA-binding domains"/>
    <property type="match status" value="1"/>
</dbReference>
<evidence type="ECO:0000313" key="2">
    <source>
        <dbReference type="EMBL" id="MDT2834398.1"/>
    </source>
</evidence>
<proteinExistence type="predicted"/>
<feature type="domain" description="HTH cro/C1-type" evidence="1">
    <location>
        <begin position="9"/>
        <end position="65"/>
    </location>
</feature>
<dbReference type="RefSeq" id="WP_311985401.1">
    <property type="nucleotide sequence ID" value="NZ_JARQBZ010000018.1"/>
</dbReference>
<dbReference type="GO" id="GO:0003677">
    <property type="term" value="F:DNA binding"/>
    <property type="evidence" value="ECO:0007669"/>
    <property type="project" value="InterPro"/>
</dbReference>
<reference evidence="2" key="1">
    <citation type="submission" date="2023-03" db="EMBL/GenBank/DDBJ databases">
        <authorList>
            <person name="Shen W."/>
            <person name="Cai J."/>
        </authorList>
    </citation>
    <scope>NUCLEOTIDE SEQUENCE</scope>
    <source>
        <strain evidence="2">P96-3</strain>
    </source>
</reference>